<dbReference type="GO" id="GO:0006631">
    <property type="term" value="P:fatty acid metabolic process"/>
    <property type="evidence" value="ECO:0007669"/>
    <property type="project" value="TreeGrafter"/>
</dbReference>
<dbReference type="PANTHER" id="PTHR43201">
    <property type="entry name" value="ACYL-COA SYNTHETASE"/>
    <property type="match status" value="1"/>
</dbReference>
<gene>
    <name evidence="3" type="ORF">BGL_2c11940</name>
</gene>
<dbReference type="Proteomes" id="UP000031838">
    <property type="component" value="Chromosome 2"/>
</dbReference>
<reference evidence="4" key="1">
    <citation type="submission" date="2011-03" db="EMBL/GenBank/DDBJ databases">
        <authorList>
            <person name="Voget S."/>
            <person name="Streit W.R."/>
            <person name="Jaeger K.E."/>
            <person name="Daniel R."/>
        </authorList>
    </citation>
    <scope>NUCLEOTIDE SEQUENCE [LARGE SCALE GENOMIC DNA]</scope>
    <source>
        <strain evidence="4">PG1</strain>
    </source>
</reference>
<dbReference type="InterPro" id="IPR045851">
    <property type="entry name" value="AMP-bd_C_sf"/>
</dbReference>
<dbReference type="AlphaFoldDB" id="A0A0B6RV98"/>
<dbReference type="InterPro" id="IPR042099">
    <property type="entry name" value="ANL_N_sf"/>
</dbReference>
<dbReference type="KEGG" id="bgp:BGL_2c11940"/>
<dbReference type="RefSeq" id="WP_226993777.1">
    <property type="nucleotide sequence ID" value="NZ_CP002581.1"/>
</dbReference>
<dbReference type="GO" id="GO:0031956">
    <property type="term" value="F:medium-chain fatty acid-CoA ligase activity"/>
    <property type="evidence" value="ECO:0007669"/>
    <property type="project" value="TreeGrafter"/>
</dbReference>
<evidence type="ECO:0000259" key="2">
    <source>
        <dbReference type="Pfam" id="PF00501"/>
    </source>
</evidence>
<dbReference type="HOGENOM" id="CLU_000022_59_9_4"/>
<evidence type="ECO:0000256" key="1">
    <source>
        <dbReference type="SAM" id="MobiDB-lite"/>
    </source>
</evidence>
<dbReference type="PROSITE" id="PS00455">
    <property type="entry name" value="AMP_BINDING"/>
    <property type="match status" value="1"/>
</dbReference>
<keyword evidence="3" id="KW-0436">Ligase</keyword>
<dbReference type="EMBL" id="CP002581">
    <property type="protein sequence ID" value="AJK49272.1"/>
    <property type="molecule type" value="Genomic_DNA"/>
</dbReference>
<dbReference type="InterPro" id="IPR020845">
    <property type="entry name" value="AMP-binding_CS"/>
</dbReference>
<feature type="region of interest" description="Disordered" evidence="1">
    <location>
        <begin position="508"/>
        <end position="529"/>
    </location>
</feature>
<dbReference type="InterPro" id="IPR000873">
    <property type="entry name" value="AMP-dep_synth/lig_dom"/>
</dbReference>
<name>A0A0B6RV98_BURPL</name>
<keyword evidence="4" id="KW-1185">Reference proteome</keyword>
<dbReference type="Pfam" id="PF00501">
    <property type="entry name" value="AMP-binding"/>
    <property type="match status" value="1"/>
</dbReference>
<accession>A0A0B6RV98</accession>
<dbReference type="Gene3D" id="3.40.50.12780">
    <property type="entry name" value="N-terminal domain of ligase-like"/>
    <property type="match status" value="1"/>
</dbReference>
<proteinExistence type="predicted"/>
<reference evidence="3 4" key="2">
    <citation type="journal article" date="2016" name="Appl. Microbiol. Biotechnol.">
        <title>Mutations improving production and secretion of extracellular lipase by Burkholderia glumae PG1.</title>
        <authorList>
            <person name="Knapp A."/>
            <person name="Voget S."/>
            <person name="Gao R."/>
            <person name="Zaburannyi N."/>
            <person name="Krysciak D."/>
            <person name="Breuer M."/>
            <person name="Hauer B."/>
            <person name="Streit W.R."/>
            <person name="Muller R."/>
            <person name="Daniel R."/>
            <person name="Jaeger K.E."/>
        </authorList>
    </citation>
    <scope>NUCLEOTIDE SEQUENCE [LARGE SCALE GENOMIC DNA]</scope>
    <source>
        <strain evidence="3 4">PG1</strain>
    </source>
</reference>
<evidence type="ECO:0000313" key="3">
    <source>
        <dbReference type="EMBL" id="AJK49272.1"/>
    </source>
</evidence>
<dbReference type="Gene3D" id="3.30.300.30">
    <property type="match status" value="1"/>
</dbReference>
<dbReference type="PANTHER" id="PTHR43201:SF32">
    <property type="entry name" value="2-SUCCINYLBENZOATE--COA LIGASE, CHLOROPLASTIC_PEROXISOMAL"/>
    <property type="match status" value="1"/>
</dbReference>
<dbReference type="SUPFAM" id="SSF56801">
    <property type="entry name" value="Acetyl-CoA synthetase-like"/>
    <property type="match status" value="1"/>
</dbReference>
<feature type="compositionally biased region" description="Basic and acidic residues" evidence="1">
    <location>
        <begin position="514"/>
        <end position="529"/>
    </location>
</feature>
<protein>
    <submittedName>
        <fullName evidence="3">AMP-dependent synthase and ligase</fullName>
    </submittedName>
</protein>
<organism evidence="3 4">
    <name type="scientific">Burkholderia plantarii</name>
    <dbReference type="NCBI Taxonomy" id="41899"/>
    <lineage>
        <taxon>Bacteria</taxon>
        <taxon>Pseudomonadati</taxon>
        <taxon>Pseudomonadota</taxon>
        <taxon>Betaproteobacteria</taxon>
        <taxon>Burkholderiales</taxon>
        <taxon>Burkholderiaceae</taxon>
        <taxon>Burkholderia</taxon>
    </lineage>
</organism>
<feature type="domain" description="AMP-dependent synthetase/ligase" evidence="2">
    <location>
        <begin position="9"/>
        <end position="354"/>
    </location>
</feature>
<sequence length="529" mass="56636">MSLGHQLHRQLLGDPDRLACVDHDADGGVRRRLNRRELADAAYTLAARLLAQVLPASAATRPVVGIVIRNSSDWVIADLACLFANLTSLPLPQAFTRAQAEHLAAKCDFFLLDEPGEATLEQRWGLLTAASRKLRVDQLAPSRGAAPAAPRAALDADWICKIIHTSGTTSRPKGVCLHESAIATTLLGLRDALPPGCHHRYLSLVPLSLLLEQVTAVYLPLLSGGTVHFLPDSVPLLGEPGGGADPMIDWLSRVRPGASTVPPMIVNRLLARLEQGDTELAAYLGGADAPHITCGGAAVSAEVLARLAGRGVEIFQGYGLSENASVVSVNTRASNRHGSVGRPLPHVEVRIGGDGGVQIRSASLFSHYSGEDPSACAHTDDGWLDTGDLGALDDDGYLFINGRKKNVICLPNGRNVSPEQVELALRQLDGIHDAVVFLDEEDGLVALLHTAPASDAAPWLGWMADHLSDIERPARLWLLPRGSSLLGRLYTVTGRPQRHDIARAYAARRGTPSRSEENHHHEQGRLVAV</sequence>
<evidence type="ECO:0000313" key="4">
    <source>
        <dbReference type="Proteomes" id="UP000031838"/>
    </source>
</evidence>